<evidence type="ECO:0000256" key="4">
    <source>
        <dbReference type="ARBA" id="ARBA00022741"/>
    </source>
</evidence>
<evidence type="ECO:0000256" key="3">
    <source>
        <dbReference type="ARBA" id="ARBA00022737"/>
    </source>
</evidence>
<feature type="region of interest" description="Disordered" evidence="7">
    <location>
        <begin position="163"/>
        <end position="186"/>
    </location>
</feature>
<feature type="domain" description="Disease resistance N-terminal" evidence="9">
    <location>
        <begin position="47"/>
        <end position="123"/>
    </location>
</feature>
<protein>
    <recommendedName>
        <fullName evidence="13">Rx N-terminal domain-containing protein</fullName>
    </recommendedName>
</protein>
<dbReference type="InterPro" id="IPR055414">
    <property type="entry name" value="LRR_R13L4/SHOC2-like"/>
</dbReference>
<dbReference type="GO" id="GO:0098542">
    <property type="term" value="P:defense response to other organism"/>
    <property type="evidence" value="ECO:0007669"/>
    <property type="project" value="TreeGrafter"/>
</dbReference>
<keyword evidence="5" id="KW-0611">Plant defense</keyword>
<dbReference type="OrthoDB" id="5986190at2759"/>
<evidence type="ECO:0000256" key="2">
    <source>
        <dbReference type="ARBA" id="ARBA00022614"/>
    </source>
</evidence>
<keyword evidence="6" id="KW-0175">Coiled coil</keyword>
<evidence type="ECO:0000313" key="12">
    <source>
        <dbReference type="Proteomes" id="UP000729402"/>
    </source>
</evidence>
<proteinExistence type="inferred from homology"/>
<dbReference type="AlphaFoldDB" id="A0A8J6BMP8"/>
<dbReference type="PANTHER" id="PTHR23155">
    <property type="entry name" value="DISEASE RESISTANCE PROTEIN RP"/>
    <property type="match status" value="1"/>
</dbReference>
<keyword evidence="4" id="KW-0547">Nucleotide-binding</keyword>
<evidence type="ECO:0000256" key="1">
    <source>
        <dbReference type="ARBA" id="ARBA00008894"/>
    </source>
</evidence>
<keyword evidence="3" id="KW-0677">Repeat</keyword>
<evidence type="ECO:0000256" key="7">
    <source>
        <dbReference type="SAM" id="MobiDB-lite"/>
    </source>
</evidence>
<dbReference type="PANTHER" id="PTHR23155:SF1227">
    <property type="entry name" value="OS11G0462500 PROTEIN"/>
    <property type="match status" value="1"/>
</dbReference>
<evidence type="ECO:0000259" key="8">
    <source>
        <dbReference type="Pfam" id="PF00931"/>
    </source>
</evidence>
<keyword evidence="12" id="KW-1185">Reference proteome</keyword>
<evidence type="ECO:0000259" key="10">
    <source>
        <dbReference type="Pfam" id="PF23598"/>
    </source>
</evidence>
<organism evidence="11 12">
    <name type="scientific">Zizania palustris</name>
    <name type="common">Northern wild rice</name>
    <dbReference type="NCBI Taxonomy" id="103762"/>
    <lineage>
        <taxon>Eukaryota</taxon>
        <taxon>Viridiplantae</taxon>
        <taxon>Streptophyta</taxon>
        <taxon>Embryophyta</taxon>
        <taxon>Tracheophyta</taxon>
        <taxon>Spermatophyta</taxon>
        <taxon>Magnoliopsida</taxon>
        <taxon>Liliopsida</taxon>
        <taxon>Poales</taxon>
        <taxon>Poaceae</taxon>
        <taxon>BOP clade</taxon>
        <taxon>Oryzoideae</taxon>
        <taxon>Oryzeae</taxon>
        <taxon>Zizaniinae</taxon>
        <taxon>Zizania</taxon>
    </lineage>
</organism>
<feature type="domain" description="Disease resistance R13L4/SHOC-2-like LRR" evidence="10">
    <location>
        <begin position="573"/>
        <end position="919"/>
    </location>
</feature>
<comment type="similarity">
    <text evidence="1">Belongs to the disease resistance NB-LRR family.</text>
</comment>
<keyword evidence="2" id="KW-0433">Leucine-rich repeat</keyword>
<comment type="caution">
    <text evidence="11">The sequence shown here is derived from an EMBL/GenBank/DDBJ whole genome shotgun (WGS) entry which is preliminary data.</text>
</comment>
<dbReference type="InterPro" id="IPR041118">
    <property type="entry name" value="Rx_N"/>
</dbReference>
<dbReference type="Pfam" id="PF18052">
    <property type="entry name" value="Rx_N"/>
    <property type="match status" value="1"/>
</dbReference>
<dbReference type="GO" id="GO:0043531">
    <property type="term" value="F:ADP binding"/>
    <property type="evidence" value="ECO:0007669"/>
    <property type="project" value="InterPro"/>
</dbReference>
<dbReference type="Pfam" id="PF00931">
    <property type="entry name" value="NB-ARC"/>
    <property type="match status" value="1"/>
</dbReference>
<evidence type="ECO:0008006" key="13">
    <source>
        <dbReference type="Google" id="ProtNLM"/>
    </source>
</evidence>
<dbReference type="EMBL" id="JAAALK010000081">
    <property type="protein sequence ID" value="KAG8090134.1"/>
    <property type="molecule type" value="Genomic_DNA"/>
</dbReference>
<name>A0A8J6BMP8_ZIZPA</name>
<evidence type="ECO:0000256" key="5">
    <source>
        <dbReference type="ARBA" id="ARBA00022821"/>
    </source>
</evidence>
<evidence type="ECO:0000313" key="11">
    <source>
        <dbReference type="EMBL" id="KAG8090134.1"/>
    </source>
</evidence>
<feature type="domain" description="NB-ARC" evidence="8">
    <location>
        <begin position="211"/>
        <end position="361"/>
    </location>
</feature>
<reference evidence="11" key="1">
    <citation type="journal article" date="2021" name="bioRxiv">
        <title>Whole Genome Assembly and Annotation of Northern Wild Rice, Zizania palustris L., Supports a Whole Genome Duplication in the Zizania Genus.</title>
        <authorList>
            <person name="Haas M."/>
            <person name="Kono T."/>
            <person name="Macchietto M."/>
            <person name="Millas R."/>
            <person name="McGilp L."/>
            <person name="Shao M."/>
            <person name="Duquette J."/>
            <person name="Hirsch C.N."/>
            <person name="Kimball J."/>
        </authorList>
    </citation>
    <scope>NUCLEOTIDE SEQUENCE</scope>
    <source>
        <tissue evidence="11">Fresh leaf tissue</tissue>
    </source>
</reference>
<reference evidence="11" key="2">
    <citation type="submission" date="2021-02" db="EMBL/GenBank/DDBJ databases">
        <authorList>
            <person name="Kimball J.A."/>
            <person name="Haas M.W."/>
            <person name="Macchietto M."/>
            <person name="Kono T."/>
            <person name="Duquette J."/>
            <person name="Shao M."/>
        </authorList>
    </citation>
    <scope>NUCLEOTIDE SEQUENCE</scope>
    <source>
        <tissue evidence="11">Fresh leaf tissue</tissue>
    </source>
</reference>
<dbReference type="InterPro" id="IPR044974">
    <property type="entry name" value="Disease_R_plants"/>
</dbReference>
<sequence length="998" mass="111651">MRMLVSVELKLQSIISFLGFHITKLVWRDREAMDGGNPGIIGVDIVVKIFNKLHESHKRRADLPGRIDFIKKELRSINEAMGKADREGIRSWMADLRDIRLKIDNCVDLYNLRVAGCEHEQGTLCYRIHHMKTTFARGKLADDIDAITKLVREARERVNTYHPQHAAAAAQNHDHGSNGVAAHPNEAHPEGLDGPKAELVRLLAKGDGKASQLRVIVIDGFGGSGKSLLATLSYEQVSRDEEIKCKASVSASDNADDLLRDILREFNVDIPPSSKLTYLEGRFKEIVADKRYVIVIKGVQKSAVLGHLLSICPDNGMSSRIIFTTRNGRIARNYCQNCMVQKMQPLDQPSARALLRRKASDAHGQCRVTSVQHLDLILNACECLPLAIINMANHIKGEREWNANDCVQACHTIGSLLHRTDIEAFSRMNRVLNRSYDSLKNETTNWQDCLLSLTTTYRKDDIFKTKSVVRRWLAEELIMETEVKECFQDLLNHNIIVPTDVSLNGKVKRFRVRRVMLEFMMERARSEDYATWIHMHDGGGMGKGHARSVRRLVLYNESTTPHKIGTSVDLVGVRSLTFSGQASKALMNLAGYTLLRVLDLEDCSNLQDENLETVCKSSLLVYLSIRGNAGVTKIPRKIAKLRHLVTLDTRGTSVATLPVEVIHLPKLSNLFGQFQINSCPSNKSSTCNLHTLAGFFIDESPSFVKALPLMPKLSKVKILRRRKAAPGAGSQVVNDLVQSLQKCLSLPNLLLRSLSIDFGDSGNLDFLNKVEVPVPCPLQSLKLRGKLAALPKLVMESKNLENLCLSETSLGCDALPQLQWSLPELVNLKLAEAEDASTFGAQGFVWPSGAFCNLKRLCFAVPEMPKLVIEREVRGLESLQLLCSSRLGAIDGIEHLLRLEEVVVFRGVEGLQHLRRQVEAHPMRSKFVEKPHPNDFVFNNALSTNVLNVPYRVTCFLEQWMKLAPIKRAVEVSNCRDLLRVQMRKLAGDALENGRSIG</sequence>
<gene>
    <name evidence="11" type="ORF">GUJ93_ZPchr0011g27957</name>
</gene>
<dbReference type="Pfam" id="PF23598">
    <property type="entry name" value="LRR_14"/>
    <property type="match status" value="1"/>
</dbReference>
<evidence type="ECO:0000259" key="9">
    <source>
        <dbReference type="Pfam" id="PF18052"/>
    </source>
</evidence>
<dbReference type="InterPro" id="IPR002182">
    <property type="entry name" value="NB-ARC"/>
</dbReference>
<evidence type="ECO:0000256" key="6">
    <source>
        <dbReference type="ARBA" id="ARBA00023054"/>
    </source>
</evidence>
<accession>A0A8J6BMP8</accession>
<dbReference type="Proteomes" id="UP000729402">
    <property type="component" value="Unassembled WGS sequence"/>
</dbReference>